<comment type="caution">
    <text evidence="1">The sequence shown here is derived from an EMBL/GenBank/DDBJ whole genome shotgun (WGS) entry which is preliminary data.</text>
</comment>
<reference evidence="1" key="1">
    <citation type="submission" date="2023-07" db="EMBL/GenBank/DDBJ databases">
        <title>Two novel species in the genus Flavivirga.</title>
        <authorList>
            <person name="Kwon K."/>
        </authorList>
    </citation>
    <scope>NUCLEOTIDE SEQUENCE</scope>
    <source>
        <strain evidence="1">KACC 14158</strain>
    </source>
</reference>
<evidence type="ECO:0000313" key="1">
    <source>
        <dbReference type="EMBL" id="MDO5975375.1"/>
    </source>
</evidence>
<sequence length="312" mass="33304">MKNIKLLITIFSLVGVLFGCQEDDYEVGDIIAPTNIEITSVIVGADASNPNGDGSGMVEFITTADNAISYQYLINGERIAAPEGKQSFVFAELGVNTYTVTAIAFGIGGVSSTKSINIDVVSNFEDQEAKDLLSGGVGLSKTWYWAADKIGNIGLGPNETQPGGEHTYSQWFTSTAWHADKLCMYDAEFVFTQPTEGNLLYEQTVGSAYTPGDFAASIGVAGDSCHGEDVAPSLFGVKNVTMIPASSTATVAGDYRGTTISISNNGFMSWYVGVSKLEIIKVTASTLFVRMTDSANPGNAWYCKYQTEKPVQ</sequence>
<name>A0ABT8WQE5_9FLAO</name>
<dbReference type="RefSeq" id="WP_303302572.1">
    <property type="nucleotide sequence ID" value="NZ_BAABDA010000055.1"/>
</dbReference>
<proteinExistence type="predicted"/>
<protein>
    <recommendedName>
        <fullName evidence="3">Glucan endo-1,3-beta-D-glucosidase</fullName>
    </recommendedName>
</protein>
<dbReference type="EMBL" id="JAUOEL010000005">
    <property type="protein sequence ID" value="MDO5975375.1"/>
    <property type="molecule type" value="Genomic_DNA"/>
</dbReference>
<evidence type="ECO:0008006" key="3">
    <source>
        <dbReference type="Google" id="ProtNLM"/>
    </source>
</evidence>
<dbReference type="PROSITE" id="PS51257">
    <property type="entry name" value="PROKAR_LIPOPROTEIN"/>
    <property type="match status" value="1"/>
</dbReference>
<gene>
    <name evidence="1" type="ORF">Q4Q40_14355</name>
</gene>
<accession>A0ABT8WQE5</accession>
<evidence type="ECO:0000313" key="2">
    <source>
        <dbReference type="Proteomes" id="UP001176806"/>
    </source>
</evidence>
<dbReference type="Proteomes" id="UP001176806">
    <property type="component" value="Unassembled WGS sequence"/>
</dbReference>
<organism evidence="1 2">
    <name type="scientific">Flavivirga jejuensis</name>
    <dbReference type="NCBI Taxonomy" id="870487"/>
    <lineage>
        <taxon>Bacteria</taxon>
        <taxon>Pseudomonadati</taxon>
        <taxon>Bacteroidota</taxon>
        <taxon>Flavobacteriia</taxon>
        <taxon>Flavobacteriales</taxon>
        <taxon>Flavobacteriaceae</taxon>
        <taxon>Flavivirga</taxon>
    </lineage>
</organism>
<keyword evidence="2" id="KW-1185">Reference proteome</keyword>